<evidence type="ECO:0000256" key="7">
    <source>
        <dbReference type="ARBA" id="ARBA00023303"/>
    </source>
</evidence>
<reference evidence="11" key="1">
    <citation type="submission" date="2025-08" db="UniProtKB">
        <authorList>
            <consortium name="RefSeq"/>
        </authorList>
    </citation>
    <scope>IDENTIFICATION</scope>
    <source>
        <tissue evidence="11">Testes</tissue>
    </source>
</reference>
<evidence type="ECO:0000256" key="8">
    <source>
        <dbReference type="SAM" id="Phobius"/>
    </source>
</evidence>
<evidence type="ECO:0000313" key="11">
    <source>
        <dbReference type="RefSeq" id="XP_006823506.1"/>
    </source>
</evidence>
<evidence type="ECO:0000259" key="9">
    <source>
        <dbReference type="Pfam" id="PF00520"/>
    </source>
</evidence>
<keyword evidence="10" id="KW-1185">Reference proteome</keyword>
<organism evidence="10 11">
    <name type="scientific">Saccoglossus kowalevskii</name>
    <name type="common">Acorn worm</name>
    <dbReference type="NCBI Taxonomy" id="10224"/>
    <lineage>
        <taxon>Eukaryota</taxon>
        <taxon>Metazoa</taxon>
        <taxon>Hemichordata</taxon>
        <taxon>Enteropneusta</taxon>
        <taxon>Harrimaniidae</taxon>
        <taxon>Saccoglossus</taxon>
    </lineage>
</organism>
<dbReference type="RefSeq" id="XP_006823506.1">
    <property type="nucleotide sequence ID" value="XM_006823443.1"/>
</dbReference>
<protein>
    <submittedName>
        <fullName evidence="11">Transient-receptor-potential-like protein-like</fullName>
    </submittedName>
</protein>
<comment type="subcellular location">
    <subcellularLocation>
        <location evidence="1">Membrane</location>
        <topology evidence="1">Multi-pass membrane protein</topology>
    </subcellularLocation>
</comment>
<evidence type="ECO:0000256" key="4">
    <source>
        <dbReference type="ARBA" id="ARBA00022989"/>
    </source>
</evidence>
<dbReference type="PANTHER" id="PTHR10117:SF54">
    <property type="entry name" value="TRANSIENT RECEPTOR POTENTIAL-GAMMA PROTEIN"/>
    <property type="match status" value="1"/>
</dbReference>
<keyword evidence="4 8" id="KW-1133">Transmembrane helix</keyword>
<evidence type="ECO:0000256" key="3">
    <source>
        <dbReference type="ARBA" id="ARBA00022692"/>
    </source>
</evidence>
<evidence type="ECO:0000256" key="5">
    <source>
        <dbReference type="ARBA" id="ARBA00023065"/>
    </source>
</evidence>
<evidence type="ECO:0000313" key="10">
    <source>
        <dbReference type="Proteomes" id="UP000694865"/>
    </source>
</evidence>
<keyword evidence="3 8" id="KW-0812">Transmembrane</keyword>
<sequence>MANSDVRDLCQLTTKEWAYFANGKDGLAPPEAEFLAMVESGDVINTKILLKERYIELKNKVQQYSLDLLNCCGSSDEVSTLMLGSKDVKQKRIKLFLKGKVVTKAIETGHKKLIAHYKCQNVMRKVWHTGQPGWHCRNNFWWRCLYFIYCFIVYVLLVPLLAVIYIIAPCSPVTKILDNPKAKFLMKMVAYFQFIILVILLNIKPEDKIYFETYSYIYSLPFLLIYIVALIWGEIREMMICGLKSFFTSFWNYIDLLILSSFFANISLRIIVYSNLVDINPVGFLFWVTWTAFTLTLACLVFMENFYLCFYLGPMLLIFTAMTGDVIKFLIIFVYAVTAFAFGFYYLYKDFGANNVFSEFSSSFVALISTIFGGNPTDSLKSDDLVFNVTAAGSEGLLDARPMYQTMGFILYASFGTICMLVLLNICIAMMSDTYAKMKGKSSSQSPRRRTLINGVFPLSSVVESARPLETEPVYSTELKAW</sequence>
<feature type="transmembrane region" description="Helical" evidence="8">
    <location>
        <begin position="284"/>
        <end position="308"/>
    </location>
</feature>
<feature type="transmembrane region" description="Helical" evidence="8">
    <location>
        <begin position="253"/>
        <end position="272"/>
    </location>
</feature>
<evidence type="ECO:0000256" key="2">
    <source>
        <dbReference type="ARBA" id="ARBA00022448"/>
    </source>
</evidence>
<dbReference type="InterPro" id="IPR005821">
    <property type="entry name" value="Ion_trans_dom"/>
</dbReference>
<keyword evidence="5" id="KW-0406">Ion transport</keyword>
<feature type="transmembrane region" description="Helical" evidence="8">
    <location>
        <begin position="329"/>
        <end position="348"/>
    </location>
</feature>
<keyword evidence="2" id="KW-0813">Transport</keyword>
<feature type="transmembrane region" description="Helical" evidence="8">
    <location>
        <begin position="146"/>
        <end position="168"/>
    </location>
</feature>
<gene>
    <name evidence="11" type="primary">LOC102802643</name>
</gene>
<evidence type="ECO:0000256" key="1">
    <source>
        <dbReference type="ARBA" id="ARBA00004141"/>
    </source>
</evidence>
<dbReference type="Pfam" id="PF00520">
    <property type="entry name" value="Ion_trans"/>
    <property type="match status" value="1"/>
</dbReference>
<dbReference type="InterPro" id="IPR002153">
    <property type="entry name" value="TRPC_channel"/>
</dbReference>
<proteinExistence type="predicted"/>
<name>A0ABM0MU15_SACKO</name>
<dbReference type="PANTHER" id="PTHR10117">
    <property type="entry name" value="TRANSIENT RECEPTOR POTENTIAL CHANNEL"/>
    <property type="match status" value="1"/>
</dbReference>
<evidence type="ECO:0000256" key="6">
    <source>
        <dbReference type="ARBA" id="ARBA00023136"/>
    </source>
</evidence>
<accession>A0ABM0MU15</accession>
<dbReference type="Proteomes" id="UP000694865">
    <property type="component" value="Unplaced"/>
</dbReference>
<feature type="domain" description="Ion transport" evidence="9">
    <location>
        <begin position="222"/>
        <end position="441"/>
    </location>
</feature>
<feature type="transmembrane region" description="Helical" evidence="8">
    <location>
        <begin position="409"/>
        <end position="431"/>
    </location>
</feature>
<feature type="transmembrane region" description="Helical" evidence="8">
    <location>
        <begin position="184"/>
        <end position="203"/>
    </location>
</feature>
<keyword evidence="6 8" id="KW-0472">Membrane</keyword>
<feature type="transmembrane region" description="Helical" evidence="8">
    <location>
        <begin position="215"/>
        <end position="232"/>
    </location>
</feature>
<dbReference type="GeneID" id="102802643"/>
<keyword evidence="7" id="KW-0407">Ion channel</keyword>
<dbReference type="Gene3D" id="1.10.287.70">
    <property type="match status" value="1"/>
</dbReference>